<evidence type="ECO:0000256" key="3">
    <source>
        <dbReference type="ARBA" id="ARBA00011738"/>
    </source>
</evidence>
<dbReference type="InterPro" id="IPR020826">
    <property type="entry name" value="Transketolase_BS"/>
</dbReference>
<dbReference type="CDD" id="cd07033">
    <property type="entry name" value="TPP_PYR_DXS_TK_like"/>
    <property type="match status" value="1"/>
</dbReference>
<dbReference type="NCBIfam" id="TIGR00204">
    <property type="entry name" value="dxs"/>
    <property type="match status" value="1"/>
</dbReference>
<dbReference type="SUPFAM" id="SSF52518">
    <property type="entry name" value="Thiamin diphosphate-binding fold (THDP-binding)"/>
    <property type="match status" value="2"/>
</dbReference>
<feature type="domain" description="Transketolase-like pyrimidine-binding" evidence="11">
    <location>
        <begin position="326"/>
        <end position="491"/>
    </location>
</feature>
<evidence type="ECO:0000256" key="7">
    <source>
        <dbReference type="ARBA" id="ARBA00022977"/>
    </source>
</evidence>
<gene>
    <name evidence="10 12" type="primary">dxs</name>
    <name evidence="12" type="ORF">Rhal01_00254</name>
</gene>
<dbReference type="PROSITE" id="PS00801">
    <property type="entry name" value="TRANSKETOLASE_1"/>
    <property type="match status" value="1"/>
</dbReference>
<feature type="binding site" evidence="10">
    <location>
        <position position="377"/>
    </location>
    <ligand>
        <name>thiamine diphosphate</name>
        <dbReference type="ChEBI" id="CHEBI:58937"/>
    </ligand>
</feature>
<comment type="cofactor">
    <cofactor evidence="10">
        <name>thiamine diphosphate</name>
        <dbReference type="ChEBI" id="CHEBI:58937"/>
    </cofactor>
    <text evidence="10">Binds 1 thiamine pyrophosphate per subunit.</text>
</comment>
<feature type="binding site" evidence="10">
    <location>
        <position position="297"/>
    </location>
    <ligand>
        <name>thiamine diphosphate</name>
        <dbReference type="ChEBI" id="CHEBI:58937"/>
    </ligand>
</feature>
<name>A0ABP9UUS2_9BACT</name>
<dbReference type="EC" id="2.2.1.7" evidence="10"/>
<dbReference type="PANTHER" id="PTHR43322:SF5">
    <property type="entry name" value="1-DEOXY-D-XYLULOSE-5-PHOSPHATE SYNTHASE, CHLOROPLASTIC"/>
    <property type="match status" value="1"/>
</dbReference>
<dbReference type="SMART" id="SM00861">
    <property type="entry name" value="Transket_pyr"/>
    <property type="match status" value="1"/>
</dbReference>
<comment type="pathway">
    <text evidence="1 10">Metabolic intermediate biosynthesis; 1-deoxy-D-xylulose 5-phosphate biosynthesis; 1-deoxy-D-xylulose 5-phosphate from D-glyceraldehyde 3-phosphate and pyruvate: step 1/1.</text>
</comment>
<proteinExistence type="inferred from homology"/>
<dbReference type="CDD" id="cd02007">
    <property type="entry name" value="TPP_DXS"/>
    <property type="match status" value="1"/>
</dbReference>
<dbReference type="PANTHER" id="PTHR43322">
    <property type="entry name" value="1-D-DEOXYXYLULOSE 5-PHOSPHATE SYNTHASE-RELATED"/>
    <property type="match status" value="1"/>
</dbReference>
<evidence type="ECO:0000256" key="1">
    <source>
        <dbReference type="ARBA" id="ARBA00004980"/>
    </source>
</evidence>
<dbReference type="InterPro" id="IPR009014">
    <property type="entry name" value="Transketo_C/PFOR_II"/>
</dbReference>
<reference evidence="12 13" key="1">
    <citation type="submission" date="2024-02" db="EMBL/GenBank/DDBJ databases">
        <title>Rubritalea halochordaticola NBRC 107102.</title>
        <authorList>
            <person name="Ichikawa N."/>
            <person name="Katano-Makiyama Y."/>
            <person name="Hidaka K."/>
        </authorList>
    </citation>
    <scope>NUCLEOTIDE SEQUENCE [LARGE SCALE GENOMIC DNA]</scope>
    <source>
        <strain evidence="12 13">NBRC 107102</strain>
    </source>
</reference>
<evidence type="ECO:0000256" key="2">
    <source>
        <dbReference type="ARBA" id="ARBA00011081"/>
    </source>
</evidence>
<keyword evidence="9 10" id="KW-0414">Isoprene biosynthesis</keyword>
<dbReference type="RefSeq" id="WP_346187133.1">
    <property type="nucleotide sequence ID" value="NZ_BAABRL010000001.1"/>
</dbReference>
<comment type="cofactor">
    <cofactor evidence="10">
        <name>Mg(2+)</name>
        <dbReference type="ChEBI" id="CHEBI:18420"/>
    </cofactor>
    <text evidence="10">Binds 1 Mg(2+) ion per subunit.</text>
</comment>
<feature type="binding site" evidence="10">
    <location>
        <position position="188"/>
    </location>
    <ligand>
        <name>thiamine diphosphate</name>
        <dbReference type="ChEBI" id="CHEBI:58937"/>
    </ligand>
</feature>
<keyword evidence="7 10" id="KW-0784">Thiamine biosynthesis</keyword>
<comment type="function">
    <text evidence="10">Catalyzes the acyloin condensation reaction between C atoms 2 and 3 of pyruvate and glyceraldehyde 3-phosphate to yield 1-deoxy-D-xylulose-5-phosphate (DXP).</text>
</comment>
<organism evidence="12 13">
    <name type="scientific">Rubritalea halochordaticola</name>
    <dbReference type="NCBI Taxonomy" id="714537"/>
    <lineage>
        <taxon>Bacteria</taxon>
        <taxon>Pseudomonadati</taxon>
        <taxon>Verrucomicrobiota</taxon>
        <taxon>Verrucomicrobiia</taxon>
        <taxon>Verrucomicrobiales</taxon>
        <taxon>Rubritaleaceae</taxon>
        <taxon>Rubritalea</taxon>
    </lineage>
</organism>
<dbReference type="HAMAP" id="MF_00315">
    <property type="entry name" value="DXP_synth"/>
    <property type="match status" value="1"/>
</dbReference>
<sequence length="633" mass="69894">MTMKSDSSNDVPALPRLLSTIKQPEDLKKLNRTDLPLLAQEIRDVLISRLSVTGGHLGPNLGVVELSIALHYVFDSPEDKFTFDVSHQGYVHKMLTGRAEEIHTIRTYKGLNGFLLRTESEHDCYGAGHAGTAVSAALGMASARDLAGGKNNVIAVAGDAAFTCGTTLEALNNIAETSKKFIVVLNDNEWSIDRNVGAMAKYFNNLQTSSTYSAVRKKTADIVEKIAGYGARQFAHKIERGAKNLLMPNVLFEKFGVRYFGPVDGHDINMLIDTFSYLKEQEEPVVLHIITEKGRGYKPALDNPGKFHGLGAYKIEDGTTAAASTPTYSEIFGRHLTDFAKKDEKITAITAAMPGGTKLDIFKKEVNERYFDVGIAEEHAALFACGHACEGLRPFLTIYSTFMQRAYDMIIHDIALQNLPVRLCMDRAGLSGDDGPTHHGLFDIGYLRHVPGIIHMQPKDEDEFVDMLWTMANYDDGPTAIRYPRGTGVGATPKSEPQILEIGKAELLQEGTDVCLIGLGEMFDMAVQTKDKLEALGYSVTLINPRWIKPLDAAMITKFASQSKVVCTFEDHVLMNGFGASIIELLHDHDIPTHVERIGWPDEFVEHGKVPVLREIHGLTVEDALKKIQRHLQ</sequence>
<comment type="similarity">
    <text evidence="2 10">Belongs to the transketolase family. DXPS subfamily.</text>
</comment>
<dbReference type="Gene3D" id="3.40.50.970">
    <property type="match status" value="2"/>
</dbReference>
<dbReference type="Proteomes" id="UP001424741">
    <property type="component" value="Unassembled WGS sequence"/>
</dbReference>
<comment type="subunit">
    <text evidence="3 10">Homodimer.</text>
</comment>
<accession>A0ABP9UUS2</accession>
<keyword evidence="13" id="KW-1185">Reference proteome</keyword>
<feature type="binding site" evidence="10">
    <location>
        <begin position="128"/>
        <end position="130"/>
    </location>
    <ligand>
        <name>thiamine diphosphate</name>
        <dbReference type="ChEBI" id="CHEBI:58937"/>
    </ligand>
</feature>
<dbReference type="Pfam" id="PF02780">
    <property type="entry name" value="Transketolase_C"/>
    <property type="match status" value="1"/>
</dbReference>
<evidence type="ECO:0000256" key="10">
    <source>
        <dbReference type="HAMAP-Rule" id="MF_00315"/>
    </source>
</evidence>
<comment type="catalytic activity">
    <reaction evidence="10">
        <text>D-glyceraldehyde 3-phosphate + pyruvate + H(+) = 1-deoxy-D-xylulose 5-phosphate + CO2</text>
        <dbReference type="Rhea" id="RHEA:12605"/>
        <dbReference type="ChEBI" id="CHEBI:15361"/>
        <dbReference type="ChEBI" id="CHEBI:15378"/>
        <dbReference type="ChEBI" id="CHEBI:16526"/>
        <dbReference type="ChEBI" id="CHEBI:57792"/>
        <dbReference type="ChEBI" id="CHEBI:59776"/>
        <dbReference type="EC" id="2.2.1.7"/>
    </reaction>
</comment>
<dbReference type="SUPFAM" id="SSF52922">
    <property type="entry name" value="TK C-terminal domain-like"/>
    <property type="match status" value="1"/>
</dbReference>
<evidence type="ECO:0000256" key="9">
    <source>
        <dbReference type="ARBA" id="ARBA00023229"/>
    </source>
</evidence>
<evidence type="ECO:0000256" key="8">
    <source>
        <dbReference type="ARBA" id="ARBA00023052"/>
    </source>
</evidence>
<keyword evidence="8 10" id="KW-0786">Thiamine pyrophosphate</keyword>
<dbReference type="Pfam" id="PF13292">
    <property type="entry name" value="DXP_synthase_N"/>
    <property type="match status" value="1"/>
</dbReference>
<protein>
    <recommendedName>
        <fullName evidence="10">1-deoxy-D-xylulose-5-phosphate synthase</fullName>
        <ecNumber evidence="10">2.2.1.7</ecNumber>
    </recommendedName>
    <alternativeName>
        <fullName evidence="10">1-deoxyxylulose-5-phosphate synthase</fullName>
        <shortName evidence="10">DXP synthase</shortName>
        <shortName evidence="10">DXPS</shortName>
    </alternativeName>
</protein>
<dbReference type="InterPro" id="IPR033248">
    <property type="entry name" value="Transketolase_C"/>
</dbReference>
<keyword evidence="6 10" id="KW-0460">Magnesium</keyword>
<dbReference type="InterPro" id="IPR049557">
    <property type="entry name" value="Transketolase_CS"/>
</dbReference>
<dbReference type="InterPro" id="IPR029061">
    <property type="entry name" value="THDP-binding"/>
</dbReference>
<keyword evidence="5 10" id="KW-0479">Metal-binding</keyword>
<dbReference type="Pfam" id="PF02779">
    <property type="entry name" value="Transket_pyr"/>
    <property type="match status" value="1"/>
</dbReference>
<feature type="binding site" evidence="10">
    <location>
        <position position="159"/>
    </location>
    <ligand>
        <name>Mg(2+)</name>
        <dbReference type="ChEBI" id="CHEBI:18420"/>
    </ligand>
</feature>
<dbReference type="InterPro" id="IPR005475">
    <property type="entry name" value="Transketolase-like_Pyr-bd"/>
</dbReference>
<evidence type="ECO:0000259" key="11">
    <source>
        <dbReference type="SMART" id="SM00861"/>
    </source>
</evidence>
<dbReference type="NCBIfam" id="NF003933">
    <property type="entry name" value="PRK05444.2-2"/>
    <property type="match status" value="1"/>
</dbReference>
<evidence type="ECO:0000256" key="4">
    <source>
        <dbReference type="ARBA" id="ARBA00022679"/>
    </source>
</evidence>
<keyword evidence="4 10" id="KW-0808">Transferase</keyword>
<feature type="binding site" evidence="10">
    <location>
        <position position="87"/>
    </location>
    <ligand>
        <name>thiamine diphosphate</name>
        <dbReference type="ChEBI" id="CHEBI:58937"/>
    </ligand>
</feature>
<evidence type="ECO:0000313" key="13">
    <source>
        <dbReference type="Proteomes" id="UP001424741"/>
    </source>
</evidence>
<feature type="binding site" evidence="10">
    <location>
        <position position="188"/>
    </location>
    <ligand>
        <name>Mg(2+)</name>
        <dbReference type="ChEBI" id="CHEBI:18420"/>
    </ligand>
</feature>
<dbReference type="EMBL" id="BAABRL010000001">
    <property type="protein sequence ID" value="GAA5494097.1"/>
    <property type="molecule type" value="Genomic_DNA"/>
</dbReference>
<dbReference type="Gene3D" id="3.40.50.920">
    <property type="match status" value="1"/>
</dbReference>
<dbReference type="PROSITE" id="PS00802">
    <property type="entry name" value="TRANSKETOLASE_2"/>
    <property type="match status" value="1"/>
</dbReference>
<evidence type="ECO:0000256" key="6">
    <source>
        <dbReference type="ARBA" id="ARBA00022842"/>
    </source>
</evidence>
<feature type="binding site" evidence="10">
    <location>
        <begin position="160"/>
        <end position="161"/>
    </location>
    <ligand>
        <name>thiamine diphosphate</name>
        <dbReference type="ChEBI" id="CHEBI:58937"/>
    </ligand>
</feature>
<evidence type="ECO:0000313" key="12">
    <source>
        <dbReference type="EMBL" id="GAA5494097.1"/>
    </source>
</evidence>
<comment type="caution">
    <text evidence="12">The sequence shown here is derived from an EMBL/GenBank/DDBJ whole genome shotgun (WGS) entry which is preliminary data.</text>
</comment>
<dbReference type="InterPro" id="IPR005477">
    <property type="entry name" value="Dxylulose-5-P_synthase"/>
</dbReference>
<evidence type="ECO:0000256" key="5">
    <source>
        <dbReference type="ARBA" id="ARBA00022723"/>
    </source>
</evidence>